<keyword evidence="1" id="KW-0472">Membrane</keyword>
<dbReference type="AlphaFoldDB" id="A0A9W8AZE7"/>
<gene>
    <name evidence="2" type="ORF">IWQ62_000766</name>
</gene>
<feature type="transmembrane region" description="Helical" evidence="1">
    <location>
        <begin position="21"/>
        <end position="37"/>
    </location>
</feature>
<evidence type="ECO:0000256" key="1">
    <source>
        <dbReference type="SAM" id="Phobius"/>
    </source>
</evidence>
<name>A0A9W8AZE7_9FUNG</name>
<organism evidence="2 3">
    <name type="scientific">Dispira parvispora</name>
    <dbReference type="NCBI Taxonomy" id="1520584"/>
    <lineage>
        <taxon>Eukaryota</taxon>
        <taxon>Fungi</taxon>
        <taxon>Fungi incertae sedis</taxon>
        <taxon>Zoopagomycota</taxon>
        <taxon>Kickxellomycotina</taxon>
        <taxon>Dimargaritomycetes</taxon>
        <taxon>Dimargaritales</taxon>
        <taxon>Dimargaritaceae</taxon>
        <taxon>Dispira</taxon>
    </lineage>
</organism>
<feature type="transmembrane region" description="Helical" evidence="1">
    <location>
        <begin position="79"/>
        <end position="100"/>
    </location>
</feature>
<feature type="transmembrane region" description="Helical" evidence="1">
    <location>
        <begin position="158"/>
        <end position="176"/>
    </location>
</feature>
<dbReference type="EMBL" id="JANBPY010000082">
    <property type="protein sequence ID" value="KAJ1969221.1"/>
    <property type="molecule type" value="Genomic_DNA"/>
</dbReference>
<keyword evidence="1" id="KW-0812">Transmembrane</keyword>
<keyword evidence="3" id="KW-1185">Reference proteome</keyword>
<comment type="caution">
    <text evidence="2">The sequence shown here is derived from an EMBL/GenBank/DDBJ whole genome shotgun (WGS) entry which is preliminary data.</text>
</comment>
<dbReference type="Proteomes" id="UP001150925">
    <property type="component" value="Unassembled WGS sequence"/>
</dbReference>
<feature type="transmembrane region" description="Helical" evidence="1">
    <location>
        <begin position="197"/>
        <end position="217"/>
    </location>
</feature>
<sequence length="305" mass="35068">MPKEYWVKGANVKVTYTRCQLLVHLVVILVSALQYALCLERQPLWYSFGTLPSFCSGFVLLHHTLVLVTCLWIPRLVQFVTIFGTPFAYGCLWINTWFGLPSLKLAYPHSPPAKLPEWADTSIASTLSLSPRSAGWTTTQWPSQTTADDFTSGTIREWALNQWVPFALWWLLWVLRRNMHGIVIFQRSTQCSYLVCWIYRLYCLLCPSLVIVLWQWYPVLLATWNVRSYNTQDSLTTVMAHKIHLTPSGPNVVYMALVGVVAGISHITWYSFLSFSYHSVYWKTYLREGIVVWICGPQTVASKLT</sequence>
<accession>A0A9W8AZE7</accession>
<protein>
    <submittedName>
        <fullName evidence="2">Uncharacterized protein</fullName>
    </submittedName>
</protein>
<feature type="transmembrane region" description="Helical" evidence="1">
    <location>
        <begin position="252"/>
        <end position="273"/>
    </location>
</feature>
<evidence type="ECO:0000313" key="2">
    <source>
        <dbReference type="EMBL" id="KAJ1969221.1"/>
    </source>
</evidence>
<reference evidence="2" key="1">
    <citation type="submission" date="2022-07" db="EMBL/GenBank/DDBJ databases">
        <title>Phylogenomic reconstructions and comparative analyses of Kickxellomycotina fungi.</title>
        <authorList>
            <person name="Reynolds N.K."/>
            <person name="Stajich J.E."/>
            <person name="Barry K."/>
            <person name="Grigoriev I.V."/>
            <person name="Crous P."/>
            <person name="Smith M.E."/>
        </authorList>
    </citation>
    <scope>NUCLEOTIDE SEQUENCE</scope>
    <source>
        <strain evidence="2">RSA 1196</strain>
    </source>
</reference>
<keyword evidence="1" id="KW-1133">Transmembrane helix</keyword>
<proteinExistence type="predicted"/>
<evidence type="ECO:0000313" key="3">
    <source>
        <dbReference type="Proteomes" id="UP001150925"/>
    </source>
</evidence>
<feature type="transmembrane region" description="Helical" evidence="1">
    <location>
        <begin position="49"/>
        <end position="72"/>
    </location>
</feature>
<dbReference type="OrthoDB" id="2230209at2759"/>